<gene>
    <name evidence="2" type="primary">pelA</name>
    <name evidence="2" type="ORF">RHP49_09810</name>
</gene>
<dbReference type="SUPFAM" id="SSF81853">
    <property type="entry name" value="Family 10 polysaccharide lyase"/>
    <property type="match status" value="1"/>
</dbReference>
<dbReference type="Pfam" id="PF09492">
    <property type="entry name" value="Pec_lyase"/>
    <property type="match status" value="1"/>
</dbReference>
<proteinExistence type="predicted"/>
<keyword evidence="3" id="KW-1185">Reference proteome</keyword>
<organism evidence="2 3">
    <name type="scientific">Thalassobellus suaedae</name>
    <dbReference type="NCBI Taxonomy" id="3074124"/>
    <lineage>
        <taxon>Bacteria</taxon>
        <taxon>Pseudomonadati</taxon>
        <taxon>Bacteroidota</taxon>
        <taxon>Flavobacteriia</taxon>
        <taxon>Flavobacteriales</taxon>
        <taxon>Flavobacteriaceae</taxon>
        <taxon>Thalassobellus</taxon>
    </lineage>
</organism>
<sequence length="399" mass="46791">MLNKKNKYGMLFLFIMLLSFSNSRLNAQSTTKQTEKISTRPFGDGVRHWYNIKDKNNIVDPVPNQPRYDESDYTKIADNIIRFQRNNGGWPKNYDMRAILTSEQINHVVKTKHILETTFDNATTFTHIYYLAQVYTATKIEKYKDAFLKGLDFIFKAQYSNGGWPQYYPLKNNYSRYITFNDEVYMGIMNLLKKIIDNDLNFIFVDKKLKKKVILAYNKGLDCILKMQIVNQGKLTVWCQQHNEIDLSPAWARAFEPPSICNKESASVVLFLMNINNPNDDIIQSIQSAVKWFADSKIYNTRVESFKIVPVESKFKTINYDRKVVIDSSAPPIWTRYCELDTGRPLFCDRNSKYLYAMAEVSQERRNGYAWYTYAPQVVLDEYSEWQKKWAPKNSILKS</sequence>
<dbReference type="NCBIfam" id="TIGR02474">
    <property type="entry name" value="pec_lyase"/>
    <property type="match status" value="1"/>
</dbReference>
<evidence type="ECO:0000313" key="3">
    <source>
        <dbReference type="Proteomes" id="UP001303407"/>
    </source>
</evidence>
<dbReference type="EMBL" id="CP134536">
    <property type="protein sequence ID" value="WNH11216.1"/>
    <property type="molecule type" value="Genomic_DNA"/>
</dbReference>
<keyword evidence="2" id="KW-0456">Lyase</keyword>
<dbReference type="Gene3D" id="1.50.10.20">
    <property type="match status" value="1"/>
</dbReference>
<protein>
    <submittedName>
        <fullName evidence="2">Pectate lyase</fullName>
        <ecNumber evidence="2">4.2.2.2</ecNumber>
    </submittedName>
</protein>
<dbReference type="Proteomes" id="UP001303407">
    <property type="component" value="Chromosome"/>
</dbReference>
<evidence type="ECO:0000313" key="2">
    <source>
        <dbReference type="EMBL" id="WNH11216.1"/>
    </source>
</evidence>
<feature type="signal peptide" evidence="1">
    <location>
        <begin position="1"/>
        <end position="27"/>
    </location>
</feature>
<accession>A0ABY9XZ23</accession>
<keyword evidence="1" id="KW-0732">Signal</keyword>
<reference evidence="2 3" key="1">
    <citation type="submission" date="2023-09" db="EMBL/GenBank/DDBJ databases">
        <title>Thalassobella suaedae gen. nov., sp. nov., a marine bacterium of the family Flavobacteriaceae isolated from a halophyte Suaeda japonica.</title>
        <authorList>
            <person name="Lee S.Y."/>
            <person name="Hwang C.Y."/>
        </authorList>
    </citation>
    <scope>NUCLEOTIDE SEQUENCE [LARGE SCALE GENOMIC DNA]</scope>
    <source>
        <strain evidence="2 3">HL-DH10</strain>
    </source>
</reference>
<dbReference type="GO" id="GO:0030570">
    <property type="term" value="F:pectate lyase activity"/>
    <property type="evidence" value="ECO:0007669"/>
    <property type="project" value="UniProtKB-EC"/>
</dbReference>
<dbReference type="EC" id="4.2.2.2" evidence="2"/>
<evidence type="ECO:0000256" key="1">
    <source>
        <dbReference type="SAM" id="SignalP"/>
    </source>
</evidence>
<dbReference type="InterPro" id="IPR012669">
    <property type="entry name" value="Pectate_lyase"/>
</dbReference>
<name>A0ABY9XZ23_9FLAO</name>
<feature type="chain" id="PRO_5045898569" evidence="1">
    <location>
        <begin position="28"/>
        <end position="399"/>
    </location>
</feature>
<dbReference type="RefSeq" id="WP_415861193.1">
    <property type="nucleotide sequence ID" value="NZ_CP134536.1"/>
</dbReference>